<comment type="caution">
    <text evidence="1">The sequence shown here is derived from an EMBL/GenBank/DDBJ whole genome shotgun (WGS) entry which is preliminary data.</text>
</comment>
<sequence length="151" mass="15320">MSTLAGSGEFGTEDGMAASARFFMPHAVAVDASAQVHVADYGSANQTRLVAGGLVFTLADDAIDFPQPKDTATDAEGNRYVADTYGNRILKTTPAGETTVLAGTGASGDQDGEAASATFSLPAGLAFDALGALLVADMGNRKIRRITFGGG</sequence>
<dbReference type="EMBL" id="JAEQND010000026">
    <property type="protein sequence ID" value="MBL0428868.1"/>
    <property type="molecule type" value="Genomic_DNA"/>
</dbReference>
<reference evidence="1 2" key="1">
    <citation type="journal article" date="2017" name="Int. J. Syst. Evol. Microbiol.">
        <title>Ramlibacter alkalitolerans sp. nov., alkali-tolerant bacterium isolated from soil of ginseng.</title>
        <authorList>
            <person name="Lee D.H."/>
            <person name="Cha C.J."/>
        </authorList>
    </citation>
    <scope>NUCLEOTIDE SEQUENCE [LARGE SCALE GENOMIC DNA]</scope>
    <source>
        <strain evidence="1 2">KACC 19305</strain>
    </source>
</reference>
<dbReference type="PANTHER" id="PTHR13833">
    <property type="match status" value="1"/>
</dbReference>
<gene>
    <name evidence="1" type="ORF">JI746_27445</name>
</gene>
<evidence type="ECO:0000313" key="2">
    <source>
        <dbReference type="Proteomes" id="UP000622707"/>
    </source>
</evidence>
<proteinExistence type="predicted"/>
<dbReference type="PANTHER" id="PTHR13833:SF71">
    <property type="entry name" value="NHL DOMAIN-CONTAINING PROTEIN"/>
    <property type="match status" value="1"/>
</dbReference>
<name>A0ABS1JX49_9BURK</name>
<evidence type="ECO:0000313" key="1">
    <source>
        <dbReference type="EMBL" id="MBL0428868.1"/>
    </source>
</evidence>
<accession>A0ABS1JX49</accession>
<dbReference type="Gene3D" id="2.120.10.30">
    <property type="entry name" value="TolB, C-terminal domain"/>
    <property type="match status" value="2"/>
</dbReference>
<evidence type="ECO:0008006" key="3">
    <source>
        <dbReference type="Google" id="ProtNLM"/>
    </source>
</evidence>
<organism evidence="1 2">
    <name type="scientific">Ramlibacter alkalitolerans</name>
    <dbReference type="NCBI Taxonomy" id="2039631"/>
    <lineage>
        <taxon>Bacteria</taxon>
        <taxon>Pseudomonadati</taxon>
        <taxon>Pseudomonadota</taxon>
        <taxon>Betaproteobacteria</taxon>
        <taxon>Burkholderiales</taxon>
        <taxon>Comamonadaceae</taxon>
        <taxon>Ramlibacter</taxon>
    </lineage>
</organism>
<protein>
    <recommendedName>
        <fullName evidence="3">NHL repeat-containing protein</fullName>
    </recommendedName>
</protein>
<dbReference type="RefSeq" id="WP_201693501.1">
    <property type="nucleotide sequence ID" value="NZ_JAEQND010000026.1"/>
</dbReference>
<dbReference type="Proteomes" id="UP000622707">
    <property type="component" value="Unassembled WGS sequence"/>
</dbReference>
<dbReference type="SUPFAM" id="SSF101898">
    <property type="entry name" value="NHL repeat"/>
    <property type="match status" value="1"/>
</dbReference>
<dbReference type="InterPro" id="IPR011042">
    <property type="entry name" value="6-blade_b-propeller_TolB-like"/>
</dbReference>
<keyword evidence="2" id="KW-1185">Reference proteome</keyword>